<comment type="subcellular location">
    <subcellularLocation>
        <location evidence="1">Cytoplasm</location>
        <location evidence="1">Cytoskeleton</location>
    </subcellularLocation>
</comment>
<dbReference type="Proteomes" id="UP000515129">
    <property type="component" value="Chromosome 16"/>
</dbReference>
<feature type="region of interest" description="Disordered" evidence="7">
    <location>
        <begin position="1744"/>
        <end position="1779"/>
    </location>
</feature>
<evidence type="ECO:0000256" key="2">
    <source>
        <dbReference type="ARBA" id="ARBA00022490"/>
    </source>
</evidence>
<dbReference type="SMART" id="SM00243">
    <property type="entry name" value="GAS2"/>
    <property type="match status" value="1"/>
</dbReference>
<dbReference type="GO" id="GO:0005198">
    <property type="term" value="F:structural molecule activity"/>
    <property type="evidence" value="ECO:0007669"/>
    <property type="project" value="TreeGrafter"/>
</dbReference>
<evidence type="ECO:0000256" key="6">
    <source>
        <dbReference type="SAM" id="Coils"/>
    </source>
</evidence>
<evidence type="ECO:0000256" key="5">
    <source>
        <dbReference type="ARBA" id="ARBA00023212"/>
    </source>
</evidence>
<dbReference type="SMART" id="SM00054">
    <property type="entry name" value="EFh"/>
    <property type="match status" value="2"/>
</dbReference>
<dbReference type="GeneID" id="113116557"/>
<keyword evidence="5" id="KW-0206">Cytoskeleton</keyword>
<dbReference type="GO" id="GO:0042060">
    <property type="term" value="P:wound healing"/>
    <property type="evidence" value="ECO:0007669"/>
    <property type="project" value="TreeGrafter"/>
</dbReference>
<dbReference type="PROSITE" id="PS00018">
    <property type="entry name" value="EF_HAND_1"/>
    <property type="match status" value="2"/>
</dbReference>
<dbReference type="SUPFAM" id="SSF143575">
    <property type="entry name" value="GAS2 domain-like"/>
    <property type="match status" value="1"/>
</dbReference>
<dbReference type="Gene3D" id="1.20.58.60">
    <property type="match status" value="12"/>
</dbReference>
<dbReference type="GO" id="GO:0005886">
    <property type="term" value="C:plasma membrane"/>
    <property type="evidence" value="ECO:0007669"/>
    <property type="project" value="UniProtKB-SubCell"/>
</dbReference>
<evidence type="ECO:0000256" key="3">
    <source>
        <dbReference type="ARBA" id="ARBA00022723"/>
    </source>
</evidence>
<feature type="region of interest" description="Disordered" evidence="7">
    <location>
        <begin position="30"/>
        <end position="131"/>
    </location>
</feature>
<dbReference type="PROSITE" id="PS51460">
    <property type="entry name" value="GAR"/>
    <property type="match status" value="1"/>
</dbReference>
<protein>
    <submittedName>
        <fullName evidence="11 12">Microtubule-actin cross-linking factor 1, isoforms 1/2/3/5-like isoform X1</fullName>
    </submittedName>
</protein>
<dbReference type="Gene3D" id="3.30.920.20">
    <property type="entry name" value="Gas2-like domain"/>
    <property type="match status" value="1"/>
</dbReference>
<dbReference type="SUPFAM" id="SSF46966">
    <property type="entry name" value="Spectrin repeat"/>
    <property type="match status" value="13"/>
</dbReference>
<dbReference type="InterPro" id="IPR002048">
    <property type="entry name" value="EF_hand_dom"/>
</dbReference>
<dbReference type="CDD" id="cd00176">
    <property type="entry name" value="SPEC"/>
    <property type="match status" value="6"/>
</dbReference>
<dbReference type="SUPFAM" id="SSF47473">
    <property type="entry name" value="EF-hand"/>
    <property type="match status" value="1"/>
</dbReference>
<feature type="coiled-coil region" evidence="6">
    <location>
        <begin position="1529"/>
        <end position="1556"/>
    </location>
</feature>
<feature type="coiled-coil region" evidence="6">
    <location>
        <begin position="1669"/>
        <end position="1699"/>
    </location>
</feature>
<feature type="domain" description="EF-hand" evidence="8">
    <location>
        <begin position="1875"/>
        <end position="1910"/>
    </location>
</feature>
<evidence type="ECO:0000256" key="7">
    <source>
        <dbReference type="SAM" id="MobiDB-lite"/>
    </source>
</evidence>
<feature type="domain" description="EF-hand" evidence="8">
    <location>
        <begin position="1839"/>
        <end position="1874"/>
    </location>
</feature>
<keyword evidence="2" id="KW-0963">Cytoplasm</keyword>
<dbReference type="InterPro" id="IPR018247">
    <property type="entry name" value="EF_Hand_1_Ca_BS"/>
</dbReference>
<dbReference type="SMART" id="SM00150">
    <property type="entry name" value="SPEC"/>
    <property type="match status" value="13"/>
</dbReference>
<dbReference type="InterPro" id="IPR036534">
    <property type="entry name" value="GAR_dom_sf"/>
</dbReference>
<dbReference type="GO" id="GO:0008017">
    <property type="term" value="F:microtubule binding"/>
    <property type="evidence" value="ECO:0007669"/>
    <property type="project" value="InterPro"/>
</dbReference>
<dbReference type="InterPro" id="IPR043197">
    <property type="entry name" value="Plakin"/>
</dbReference>
<dbReference type="GO" id="GO:0005882">
    <property type="term" value="C:intermediate filament"/>
    <property type="evidence" value="ECO:0007669"/>
    <property type="project" value="TreeGrafter"/>
</dbReference>
<feature type="compositionally biased region" description="Basic and acidic residues" evidence="7">
    <location>
        <begin position="116"/>
        <end position="127"/>
    </location>
</feature>
<keyword evidence="6" id="KW-0175">Coiled coil</keyword>
<feature type="coiled-coil region" evidence="6">
    <location>
        <begin position="386"/>
        <end position="413"/>
    </location>
</feature>
<accession>A0A6P6R697</accession>
<dbReference type="OrthoDB" id="2250192at2759"/>
<organism evidence="10 12">
    <name type="scientific">Carassius auratus</name>
    <name type="common">Goldfish</name>
    <dbReference type="NCBI Taxonomy" id="7957"/>
    <lineage>
        <taxon>Eukaryota</taxon>
        <taxon>Metazoa</taxon>
        <taxon>Chordata</taxon>
        <taxon>Craniata</taxon>
        <taxon>Vertebrata</taxon>
        <taxon>Euteleostomi</taxon>
        <taxon>Actinopterygii</taxon>
        <taxon>Neopterygii</taxon>
        <taxon>Teleostei</taxon>
        <taxon>Ostariophysi</taxon>
        <taxon>Cypriniformes</taxon>
        <taxon>Cyprinidae</taxon>
        <taxon>Cyprininae</taxon>
        <taxon>Carassius</taxon>
    </lineage>
</organism>
<dbReference type="RefSeq" id="XP_026140569.1">
    <property type="nucleotide sequence ID" value="XM_026284784.1"/>
</dbReference>
<keyword evidence="10" id="KW-1185">Reference proteome</keyword>
<feature type="compositionally biased region" description="Basic and acidic residues" evidence="7">
    <location>
        <begin position="31"/>
        <end position="54"/>
    </location>
</feature>
<proteinExistence type="predicted"/>
<dbReference type="InterPro" id="IPR002017">
    <property type="entry name" value="Spectrin_repeat"/>
</dbReference>
<dbReference type="InterPro" id="IPR011992">
    <property type="entry name" value="EF-hand-dom_pair"/>
</dbReference>
<evidence type="ECO:0000313" key="10">
    <source>
        <dbReference type="Proteomes" id="UP000515129"/>
    </source>
</evidence>
<dbReference type="PANTHER" id="PTHR23169">
    <property type="entry name" value="ENVOPLAKIN"/>
    <property type="match status" value="1"/>
</dbReference>
<dbReference type="FunFam" id="3.30.920.20:FF:000002">
    <property type="entry name" value="dystonin isoform X1"/>
    <property type="match status" value="1"/>
</dbReference>
<dbReference type="KEGG" id="caua:113116557"/>
<dbReference type="FunFam" id="1.20.58.60:FF:000001">
    <property type="entry name" value="Microtubule-actin cross-linking factor 1"/>
    <property type="match status" value="3"/>
</dbReference>
<dbReference type="PROSITE" id="PS50222">
    <property type="entry name" value="EF_HAND_2"/>
    <property type="match status" value="2"/>
</dbReference>
<feature type="compositionally biased region" description="Low complexity" evidence="7">
    <location>
        <begin position="65"/>
        <end position="76"/>
    </location>
</feature>
<evidence type="ECO:0000256" key="1">
    <source>
        <dbReference type="ARBA" id="ARBA00004245"/>
    </source>
</evidence>
<feature type="region of interest" description="Disordered" evidence="7">
    <location>
        <begin position="2066"/>
        <end position="2088"/>
    </location>
</feature>
<dbReference type="PANTHER" id="PTHR23169:SF33">
    <property type="entry name" value="MICROTUBULE-ACTIN CROSS-LINKING FACTOR 1, ISOFORMS 1_2_3_5"/>
    <property type="match status" value="1"/>
</dbReference>
<feature type="compositionally biased region" description="Polar residues" evidence="7">
    <location>
        <begin position="77"/>
        <end position="87"/>
    </location>
</feature>
<dbReference type="InterPro" id="IPR018159">
    <property type="entry name" value="Spectrin/alpha-actinin"/>
</dbReference>
<dbReference type="GO" id="GO:0005509">
    <property type="term" value="F:calcium ion binding"/>
    <property type="evidence" value="ECO:0007669"/>
    <property type="project" value="InterPro"/>
</dbReference>
<dbReference type="Pfam" id="PF13499">
    <property type="entry name" value="EF-hand_7"/>
    <property type="match status" value="1"/>
</dbReference>
<sequence>MGNLISRPSCLGQKSKQVKSEVRVLKGCYQQRREWSLPEPPREETRKEDVEEVLRQTPTPEKQRSSPAPTVTTTSTLDNAWRSTPSPVKTPLNDSLPRRSNIPEYRRSPLSQYGSVDRRGSLQRRDSGSPWSWKPLNTREVTEVTEVTETIVTEIVEVTEYPSSGKGGDPIVTRTVRVLTGAAGELAEVQSDGQSSSDQESSLDQWKDGRSVVTLKDEFRDPLKFQQNLEMLLTWVCEIEELAANQKPPSSEFKVVKAQLQEQKLLQRLVEDRRASMETMMQEGPHLAEQLQENDSEKPKVQLAQLKLKWEALLQGANSRHRTLEDILPRAQLFQEMTDRLQQWLISVDQELAELRSAERGMLHLQEATGQAKAVMEEIKAKSVDLGKLQQCARELMEKISEEETQLVQEQVDSLRIRYSVMSLGSADVLQRLEQALEASSRCTSSQEDLHMWLGRIERELLAPAANSQSGDAVLCSSERQKLEQAVEKELAWFKDTSLALEELRAINLEPDIIAAKFNEQKILAVEILQHKFNIEKMVKILELLQMYTGDGETLRLLSSIDTLQEQYRVTTATNSQVLLQLEHAQSLLSQFSEGYAEVLPWLQETKALIGQFTLNTISYEAFREQQDLLQRIRESTAEHKPLIARLIMLARRLSDLNTAQGQEFCQKARDTEEQHLSIRDRVREAAGVLEESLPRYTQLNERMTLIGERLERLCSHLQASMALQGLTPRIQEQLQDNKHTLSELSKMDLDLSSVRTQAQELLSNTGALAGSSIGTAIQERVCSLTGRWEEAQRQAQEREKLLLNLLDLAVRFWNDVSDMTSGLNDAQQAVLDLNSSRSDSETIRQSLETMQTLREDIDSLQGDLDTLGILGMELMSACGDTDKPEVTKSLDELYGTWNNLSKIWTECNSKLEECLRLALHYQDSMQGLFEWLKSAELKSTEGFSVGSDLGSVKEQLCDLKEYKRELYQKKIEIESLNHRFVCRLSPGTERPGSVSPLCDFRQRWDDLESETVSRQHQLECALLGLGQFQNTLDELHAWLSHTADLLQASQPISIDLQTCEIELAKHKVLRNDVMSHVHTVDSLNLAGRNLMESGAGESSHVLQTRLEQLNERWEFVRCETERRQLELENNLSQVQDVSMEVQDLLQWLEHTDLRLSSSKTVWGMPDSASERLSAHLELCNEMDSKMHTYTNVRKAIHRMLEGSEVARGSSTEHSLCMLEQKWSAVYAKMQERKAKLTEGLGLAKEFNSNVQDLLTKMAKCEETINTLSVPSFILDTVCAQLQEHRVLVGEVQSYGERKTSVETAATRLSELSRKEDYDVVQNLIMTVQDRYKKLLQHTADRGKTLEDVRRHAKQFSESWHLLVDWVTEVEQTLDTHKEISVSQEEIKQQLTEQKEFQKLLRSKRPMYEACLKSGRSLQEKAQSPEDTQHLENMLSELRDSWDTISGKSSERQHKLEEALLFSGRFTDALQALNDWLYRAEPQLAEDVPVCGEKELVNNLIDTHKVFQRELGKRAGCIRTLKRSVRDLTRSSTADAHRLQEQMEELERRWEAVCKLSVSRQTRLEAALQQAEEFDGMVHSFLDHLSDVERVLKYGVLPEEEQALLAFLTCHQESMSSLNAQQTALENIQRLGEEILSSCHPDSIITIRSWTSITNTRYEEVQTWAKQQAARIQSTLSALEAEREEIQRLLNWISSAEETLGLKEQEPLPEDLELTADLITQHTDFMDEMKGKLPEIENATKSCKHKLVPKQQVSPSRKTPAKRRGTAKPPPSVPLPLEKLDPQTPVMCQLVSQWRKLWLLAHGRQSRLEEHLQRLKELEEFANFDFNIWRRRYMQWISHLKSRILDVFRSIDRDQDGRITHKEFIDSVLASKFPTNSLEMTAVANIFDVNADGFIDYYEFVSALHPSRDPYRKTIDADQINEEVSRQVSQCNCPKRFLVEQISSNRYRFGDSQQLRMVRVLRSTLMVRVGGGWTALDEFLVKNDPCRVKGRTNLKIKAKYLSPDGFEASGRRGSAKGLTVSRSSSSLSLYSSASAPSSPLTRKALLRRSFSGERCIQPRSSIAALGSEHFSADIDSPSPTEAIERPPT</sequence>
<dbReference type="GO" id="GO:0005737">
    <property type="term" value="C:cytoplasm"/>
    <property type="evidence" value="ECO:0007669"/>
    <property type="project" value="TreeGrafter"/>
</dbReference>
<dbReference type="CDD" id="cd00051">
    <property type="entry name" value="EFh"/>
    <property type="match status" value="1"/>
</dbReference>
<feature type="domain" description="GAR" evidence="9">
    <location>
        <begin position="1915"/>
        <end position="1987"/>
    </location>
</feature>
<keyword evidence="3" id="KW-0479">Metal-binding</keyword>
<evidence type="ECO:0000313" key="12">
    <source>
        <dbReference type="RefSeq" id="XP_026140570.1"/>
    </source>
</evidence>
<dbReference type="InterPro" id="IPR003108">
    <property type="entry name" value="GAR_dom"/>
</dbReference>
<dbReference type="Pfam" id="PF02187">
    <property type="entry name" value="GAS2"/>
    <property type="match status" value="1"/>
</dbReference>
<evidence type="ECO:0000259" key="8">
    <source>
        <dbReference type="PROSITE" id="PS50222"/>
    </source>
</evidence>
<keyword evidence="4" id="KW-0106">Calcium</keyword>
<dbReference type="RefSeq" id="XP_026140570.1">
    <property type="nucleotide sequence ID" value="XM_026284785.1"/>
</dbReference>
<reference evidence="11 12" key="1">
    <citation type="submission" date="2025-04" db="UniProtKB">
        <authorList>
            <consortium name="RefSeq"/>
        </authorList>
    </citation>
    <scope>IDENTIFICATION</scope>
    <source>
        <strain evidence="11 12">Wakin</strain>
        <tissue evidence="11 12">Muscle</tissue>
    </source>
</reference>
<evidence type="ECO:0000313" key="11">
    <source>
        <dbReference type="RefSeq" id="XP_026140569.1"/>
    </source>
</evidence>
<dbReference type="GO" id="GO:0045104">
    <property type="term" value="P:intermediate filament cytoskeleton organization"/>
    <property type="evidence" value="ECO:0007669"/>
    <property type="project" value="InterPro"/>
</dbReference>
<evidence type="ECO:0000256" key="4">
    <source>
        <dbReference type="ARBA" id="ARBA00022837"/>
    </source>
</evidence>
<gene>
    <name evidence="11 12" type="primary">LOC113116557</name>
</gene>
<evidence type="ECO:0000259" key="9">
    <source>
        <dbReference type="PROSITE" id="PS51460"/>
    </source>
</evidence>
<dbReference type="Gene3D" id="1.10.238.10">
    <property type="entry name" value="EF-hand"/>
    <property type="match status" value="1"/>
</dbReference>
<name>A0A6P6R697_CARAU</name>
<dbReference type="Pfam" id="PF00435">
    <property type="entry name" value="Spectrin"/>
    <property type="match status" value="7"/>
</dbReference>